<dbReference type="EMBL" id="UINC01120690">
    <property type="protein sequence ID" value="SVC95325.1"/>
    <property type="molecule type" value="Genomic_DNA"/>
</dbReference>
<keyword evidence="1" id="KW-0472">Membrane</keyword>
<keyword evidence="1" id="KW-1133">Transmembrane helix</keyword>
<keyword evidence="1" id="KW-0812">Transmembrane</keyword>
<evidence type="ECO:0000313" key="2">
    <source>
        <dbReference type="EMBL" id="SVC95325.1"/>
    </source>
</evidence>
<accession>A0A382RDT0</accession>
<protein>
    <submittedName>
        <fullName evidence="2">Uncharacterized protein</fullName>
    </submittedName>
</protein>
<proteinExistence type="predicted"/>
<organism evidence="2">
    <name type="scientific">marine metagenome</name>
    <dbReference type="NCBI Taxonomy" id="408172"/>
    <lineage>
        <taxon>unclassified sequences</taxon>
        <taxon>metagenomes</taxon>
        <taxon>ecological metagenomes</taxon>
    </lineage>
</organism>
<name>A0A382RDT0_9ZZZZ</name>
<dbReference type="AlphaFoldDB" id="A0A382RDT0"/>
<gene>
    <name evidence="2" type="ORF">METZ01_LOCUS348179</name>
</gene>
<reference evidence="2" key="1">
    <citation type="submission" date="2018-05" db="EMBL/GenBank/DDBJ databases">
        <authorList>
            <person name="Lanie J.A."/>
            <person name="Ng W.-L."/>
            <person name="Kazmierczak K.M."/>
            <person name="Andrzejewski T.M."/>
            <person name="Davidsen T.M."/>
            <person name="Wayne K.J."/>
            <person name="Tettelin H."/>
            <person name="Glass J.I."/>
            <person name="Rusch D."/>
            <person name="Podicherti R."/>
            <person name="Tsui H.-C.T."/>
            <person name="Winkler M.E."/>
        </authorList>
    </citation>
    <scope>NUCLEOTIDE SEQUENCE</scope>
</reference>
<evidence type="ECO:0000256" key="1">
    <source>
        <dbReference type="SAM" id="Phobius"/>
    </source>
</evidence>
<sequence length="48" mass="5666">MEFFRFSKNVWGQEMLLGMSWDILWLPVAAAFAFIIIHQAIRLLNRPS</sequence>
<feature type="transmembrane region" description="Helical" evidence="1">
    <location>
        <begin position="23"/>
        <end position="44"/>
    </location>
</feature>